<evidence type="ECO:0000313" key="1">
    <source>
        <dbReference type="EMBL" id="KAG6660560.1"/>
    </source>
</evidence>
<comment type="caution">
    <text evidence="1">The sequence shown here is derived from an EMBL/GenBank/DDBJ whole genome shotgun (WGS) entry which is preliminary data.</text>
</comment>
<sequence>MAIHMQCGRWQYPAKPLLQANKLLQPNLSAGKPMKQGSVEKNVMSHDYYESSLLFLFHLLIFLLQ</sequence>
<evidence type="ECO:0000313" key="2">
    <source>
        <dbReference type="Proteomes" id="UP000811609"/>
    </source>
</evidence>
<proteinExistence type="predicted"/>
<accession>A0A8T1QZK6</accession>
<organism evidence="1 2">
    <name type="scientific">Carya illinoinensis</name>
    <name type="common">Pecan</name>
    <dbReference type="NCBI Taxonomy" id="32201"/>
    <lineage>
        <taxon>Eukaryota</taxon>
        <taxon>Viridiplantae</taxon>
        <taxon>Streptophyta</taxon>
        <taxon>Embryophyta</taxon>
        <taxon>Tracheophyta</taxon>
        <taxon>Spermatophyta</taxon>
        <taxon>Magnoliopsida</taxon>
        <taxon>eudicotyledons</taxon>
        <taxon>Gunneridae</taxon>
        <taxon>Pentapetalae</taxon>
        <taxon>rosids</taxon>
        <taxon>fabids</taxon>
        <taxon>Fagales</taxon>
        <taxon>Juglandaceae</taxon>
        <taxon>Carya</taxon>
    </lineage>
</organism>
<dbReference type="AlphaFoldDB" id="A0A8T1QZK6"/>
<gene>
    <name evidence="1" type="ORF">CIPAW_03G114500</name>
</gene>
<dbReference type="EMBL" id="CM031811">
    <property type="protein sequence ID" value="KAG6660560.1"/>
    <property type="molecule type" value="Genomic_DNA"/>
</dbReference>
<protein>
    <submittedName>
        <fullName evidence="1">Uncharacterized protein</fullName>
    </submittedName>
</protein>
<name>A0A8T1QZK6_CARIL</name>
<dbReference type="Proteomes" id="UP000811609">
    <property type="component" value="Chromosome 3"/>
</dbReference>
<keyword evidence="2" id="KW-1185">Reference proteome</keyword>
<reference evidence="1" key="1">
    <citation type="submission" date="2020-12" db="EMBL/GenBank/DDBJ databases">
        <title>WGS assembly of Carya illinoinensis cv. Pawnee.</title>
        <authorList>
            <person name="Platts A."/>
            <person name="Shu S."/>
            <person name="Wright S."/>
            <person name="Barry K."/>
            <person name="Edger P."/>
            <person name="Pires J.C."/>
            <person name="Schmutz J."/>
        </authorList>
    </citation>
    <scope>NUCLEOTIDE SEQUENCE</scope>
    <source>
        <tissue evidence="1">Leaf</tissue>
    </source>
</reference>